<comment type="caution">
    <text evidence="1">The sequence shown here is derived from an EMBL/GenBank/DDBJ whole genome shotgun (WGS) entry which is preliminary data.</text>
</comment>
<evidence type="ECO:0000313" key="1">
    <source>
        <dbReference type="EMBL" id="KAK1424423.1"/>
    </source>
</evidence>
<keyword evidence="2" id="KW-1185">Reference proteome</keyword>
<dbReference type="EMBL" id="JAUHHV010000005">
    <property type="protein sequence ID" value="KAK1424423.1"/>
    <property type="molecule type" value="Genomic_DNA"/>
</dbReference>
<sequence length="126" mass="14516">MFIFSWRLNLDILSQKPNKLSPFSTLSIQILKSQTNPSSSATQTFTFKSFTGAGSSTVAFIFHCFCLEDGLKLMEVQNQDQQNRRSSSSVIRSLRHNHKLHPEKKSHLLDQTQLPFINNYRSHLFL</sequence>
<organism evidence="1 2">
    <name type="scientific">Tagetes erecta</name>
    <name type="common">African marigold</name>
    <dbReference type="NCBI Taxonomy" id="13708"/>
    <lineage>
        <taxon>Eukaryota</taxon>
        <taxon>Viridiplantae</taxon>
        <taxon>Streptophyta</taxon>
        <taxon>Embryophyta</taxon>
        <taxon>Tracheophyta</taxon>
        <taxon>Spermatophyta</taxon>
        <taxon>Magnoliopsida</taxon>
        <taxon>eudicotyledons</taxon>
        <taxon>Gunneridae</taxon>
        <taxon>Pentapetalae</taxon>
        <taxon>asterids</taxon>
        <taxon>campanulids</taxon>
        <taxon>Asterales</taxon>
        <taxon>Asteraceae</taxon>
        <taxon>Asteroideae</taxon>
        <taxon>Heliantheae alliance</taxon>
        <taxon>Tageteae</taxon>
        <taxon>Tagetes</taxon>
    </lineage>
</organism>
<name>A0AAD8KKD5_TARER</name>
<protein>
    <submittedName>
        <fullName evidence="1">Uncharacterized protein</fullName>
    </submittedName>
</protein>
<proteinExistence type="predicted"/>
<accession>A0AAD8KKD5</accession>
<reference evidence="1" key="1">
    <citation type="journal article" date="2023" name="bioRxiv">
        <title>Improved chromosome-level genome assembly for marigold (Tagetes erecta).</title>
        <authorList>
            <person name="Jiang F."/>
            <person name="Yuan L."/>
            <person name="Wang S."/>
            <person name="Wang H."/>
            <person name="Xu D."/>
            <person name="Wang A."/>
            <person name="Fan W."/>
        </authorList>
    </citation>
    <scope>NUCLEOTIDE SEQUENCE</scope>
    <source>
        <strain evidence="1">WSJ</strain>
        <tissue evidence="1">Leaf</tissue>
    </source>
</reference>
<dbReference type="Proteomes" id="UP001229421">
    <property type="component" value="Unassembled WGS sequence"/>
</dbReference>
<evidence type="ECO:0000313" key="2">
    <source>
        <dbReference type="Proteomes" id="UP001229421"/>
    </source>
</evidence>
<gene>
    <name evidence="1" type="ORF">QVD17_19752</name>
</gene>
<dbReference type="AlphaFoldDB" id="A0AAD8KKD5"/>